<dbReference type="AlphaFoldDB" id="A0AAU8II98"/>
<dbReference type="RefSeq" id="WP_353949053.1">
    <property type="nucleotide sequence ID" value="NZ_CP159510.1"/>
</dbReference>
<gene>
    <name evidence="1" type="ORF">ABNN70_05760</name>
</gene>
<accession>A0AAU8II98</accession>
<sequence>MFKRLMKPSKRKIIADLKEEKKKLDLELAALLKEQNIRKAHYEKERRQLMTVQGHVHQLERTIRRLSMSKPQ</sequence>
<protein>
    <submittedName>
        <fullName evidence="1">Uncharacterized protein</fullName>
    </submittedName>
</protein>
<name>A0AAU8II98_9BACL</name>
<evidence type="ECO:0000313" key="1">
    <source>
        <dbReference type="EMBL" id="XCJ17968.1"/>
    </source>
</evidence>
<organism evidence="1">
    <name type="scientific">Sporolactobacillus sp. Y61</name>
    <dbReference type="NCBI Taxonomy" id="3160863"/>
    <lineage>
        <taxon>Bacteria</taxon>
        <taxon>Bacillati</taxon>
        <taxon>Bacillota</taxon>
        <taxon>Bacilli</taxon>
        <taxon>Bacillales</taxon>
        <taxon>Sporolactobacillaceae</taxon>
        <taxon>Sporolactobacillus</taxon>
    </lineage>
</organism>
<proteinExistence type="predicted"/>
<dbReference type="Gene3D" id="1.20.5.1160">
    <property type="entry name" value="Vasodilator-stimulated phosphoprotein"/>
    <property type="match status" value="1"/>
</dbReference>
<dbReference type="EMBL" id="CP159510">
    <property type="protein sequence ID" value="XCJ17968.1"/>
    <property type="molecule type" value="Genomic_DNA"/>
</dbReference>
<reference evidence="1" key="1">
    <citation type="submission" date="2024-06" db="EMBL/GenBank/DDBJ databases">
        <authorList>
            <person name="Fan A."/>
            <person name="Zhang F.Y."/>
            <person name="Zhang L."/>
        </authorList>
    </citation>
    <scope>NUCLEOTIDE SEQUENCE</scope>
    <source>
        <strain evidence="1">Y61</strain>
    </source>
</reference>